<dbReference type="PROSITE" id="PS50111">
    <property type="entry name" value="CHEMOTAXIS_TRANSDUC_2"/>
    <property type="match status" value="1"/>
</dbReference>
<feature type="coiled-coil region" evidence="4">
    <location>
        <begin position="401"/>
        <end position="464"/>
    </location>
</feature>
<evidence type="ECO:0000256" key="3">
    <source>
        <dbReference type="PROSITE-ProRule" id="PRU00284"/>
    </source>
</evidence>
<evidence type="ECO:0000256" key="4">
    <source>
        <dbReference type="SAM" id="Coils"/>
    </source>
</evidence>
<organism evidence="8 9">
    <name type="scientific">Sphingomicrobium clamense</name>
    <dbReference type="NCBI Taxonomy" id="2851013"/>
    <lineage>
        <taxon>Bacteria</taxon>
        <taxon>Pseudomonadati</taxon>
        <taxon>Pseudomonadota</taxon>
        <taxon>Alphaproteobacteria</taxon>
        <taxon>Sphingomonadales</taxon>
        <taxon>Sphingomonadaceae</taxon>
        <taxon>Sphingomicrobium</taxon>
    </lineage>
</organism>
<proteinExistence type="inferred from homology"/>
<keyword evidence="1 3" id="KW-0807">Transducer</keyword>
<accession>A0ABS6V3J9</accession>
<keyword evidence="5" id="KW-0812">Transmembrane</keyword>
<name>A0ABS6V3J9_9SPHN</name>
<dbReference type="PROSITE" id="PS50885">
    <property type="entry name" value="HAMP"/>
    <property type="match status" value="1"/>
</dbReference>
<dbReference type="InterPro" id="IPR003660">
    <property type="entry name" value="HAMP_dom"/>
</dbReference>
<reference evidence="8 9" key="1">
    <citation type="submission" date="2021-07" db="EMBL/GenBank/DDBJ databases">
        <title>The draft genome sequence of Sphingomicrobium sp. B8.</title>
        <authorList>
            <person name="Mu L."/>
        </authorList>
    </citation>
    <scope>NUCLEOTIDE SEQUENCE [LARGE SCALE GENOMIC DNA]</scope>
    <source>
        <strain evidence="8 9">B8</strain>
    </source>
</reference>
<dbReference type="PANTHER" id="PTHR32089:SF112">
    <property type="entry name" value="LYSOZYME-LIKE PROTEIN-RELATED"/>
    <property type="match status" value="1"/>
</dbReference>
<dbReference type="SMART" id="SM00304">
    <property type="entry name" value="HAMP"/>
    <property type="match status" value="1"/>
</dbReference>
<keyword evidence="9" id="KW-1185">Reference proteome</keyword>
<keyword evidence="5" id="KW-0472">Membrane</keyword>
<evidence type="ECO:0000259" key="7">
    <source>
        <dbReference type="PROSITE" id="PS50885"/>
    </source>
</evidence>
<dbReference type="Proteomes" id="UP000698028">
    <property type="component" value="Unassembled WGS sequence"/>
</dbReference>
<evidence type="ECO:0000256" key="5">
    <source>
        <dbReference type="SAM" id="Phobius"/>
    </source>
</evidence>
<dbReference type="EMBL" id="JAHVAH010000001">
    <property type="protein sequence ID" value="MBW0144114.1"/>
    <property type="molecule type" value="Genomic_DNA"/>
</dbReference>
<dbReference type="RefSeq" id="WP_218632140.1">
    <property type="nucleotide sequence ID" value="NZ_JAHVAH010000001.1"/>
</dbReference>
<gene>
    <name evidence="8" type="ORF">KTQ36_02235</name>
</gene>
<protein>
    <recommendedName>
        <fullName evidence="10">Methyl-accepting chemotaxis protein</fullName>
    </recommendedName>
</protein>
<dbReference type="PANTHER" id="PTHR32089">
    <property type="entry name" value="METHYL-ACCEPTING CHEMOTAXIS PROTEIN MCPB"/>
    <property type="match status" value="1"/>
</dbReference>
<keyword evidence="5" id="KW-1133">Transmembrane helix</keyword>
<evidence type="ECO:0008006" key="10">
    <source>
        <dbReference type="Google" id="ProtNLM"/>
    </source>
</evidence>
<feature type="transmembrane region" description="Helical" evidence="5">
    <location>
        <begin position="29"/>
        <end position="50"/>
    </location>
</feature>
<dbReference type="SMART" id="SM00283">
    <property type="entry name" value="MA"/>
    <property type="match status" value="1"/>
</dbReference>
<evidence type="ECO:0000313" key="9">
    <source>
        <dbReference type="Proteomes" id="UP000698028"/>
    </source>
</evidence>
<comment type="similarity">
    <text evidence="2">Belongs to the methyl-accepting chemotaxis (MCP) protein family.</text>
</comment>
<keyword evidence="4" id="KW-0175">Coiled coil</keyword>
<dbReference type="InterPro" id="IPR004089">
    <property type="entry name" value="MCPsignal_dom"/>
</dbReference>
<comment type="caution">
    <text evidence="8">The sequence shown here is derived from an EMBL/GenBank/DDBJ whole genome shotgun (WGS) entry which is preliminary data.</text>
</comment>
<evidence type="ECO:0000313" key="8">
    <source>
        <dbReference type="EMBL" id="MBW0144114.1"/>
    </source>
</evidence>
<evidence type="ECO:0000259" key="6">
    <source>
        <dbReference type="PROSITE" id="PS50111"/>
    </source>
</evidence>
<dbReference type="Pfam" id="PF00015">
    <property type="entry name" value="MCPsignal"/>
    <property type="match status" value="1"/>
</dbReference>
<feature type="domain" description="HAMP" evidence="7">
    <location>
        <begin position="364"/>
        <end position="417"/>
    </location>
</feature>
<sequence length="731" mass="77944">MLRQIKQAYGQAHLTLSRVSRGEFSLTRAVVITIVIMGLFIVGLAGGNLFDALDQRKQAEQVEYADRLSTEIVEAGEAWAASSGLTYMLLNNPRKANDATLKQMLGREADGDRYMEAALRRVDRDSVSGRALIQNYHDSAAAYEDLRAEARQAVTADYDDRREGLAQEYLIAATARIMAAQELRLALTPDAATAEAATLLRLKQLTWSMSEFAGRERALIAGKIAANEYIDPATRARVIENRGRVVEAWDHVRGLVEHSMPDPRLVEAMRDAQQEFFVDFDRTRGAVYGASDAGVAYPIGSTAWFEASTEAIDALLDITEAGEAVAGDLVAAQLREANKQLFIDSLLLLLCFTAVAGLVWVAIREIAGPMATLDGATRRILDGRYDAQLPYNARALEIRQLAETLGEFQSAAEARKAAEREAAEAQEARQVERRERLEMEKAALEEREERAEKMSQTVEAFSRQMHEAVSALAAAADELNATSDLMVDSLSTTTGDLSAVTQETGEASANVNAAAAAAAQIRQAIRDIAARIEEQRGATGAAANRSSSTAGEVKRLSGATEAVGQMVEIIDDVAKKTGLLALNATIEAARAGEAGRGFAVVAGEVQTLSQQTGEATARAGSSVGEMVNAIQQSVSGFEEVNEAIQLVSQAATAIAASIRQQSTAAEELSGGVESAAGVAARVAERAQSVEKGAGAAMAAASQVKGASGELSRLAEAVRHDVERFIAEVKAA</sequence>
<feature type="domain" description="Methyl-accepting transducer" evidence="6">
    <location>
        <begin position="461"/>
        <end position="700"/>
    </location>
</feature>
<evidence type="ECO:0000256" key="1">
    <source>
        <dbReference type="ARBA" id="ARBA00023224"/>
    </source>
</evidence>
<feature type="transmembrane region" description="Helical" evidence="5">
    <location>
        <begin position="341"/>
        <end position="363"/>
    </location>
</feature>
<evidence type="ECO:0000256" key="2">
    <source>
        <dbReference type="ARBA" id="ARBA00029447"/>
    </source>
</evidence>